<dbReference type="RefSeq" id="XP_012766129.1">
    <property type="nucleotide sequence ID" value="XM_012910675.1"/>
</dbReference>
<name>A0A061CZV2_BABBI</name>
<sequence>MALNRDKEIASLKKVFKKLAHKGPLSSSYMLPVKSVFGSSNCILEIKVPRGYPDKDVEIKMLNPMPHVWANSYGVITCPDWLRKLPLVYVVEAVLTQFDGYNSSAAAAATAPNPNQHHVAQPVGQPHTGVAATAHNPNDGPEGGSTGAMRTEDNDHDASSVGDTTPNVAAESSTNVDERMLRVCRNPPTGVFQTLLSADREEVMSMLSNEDTRWKILYSCPQLAPMLAELHQLLEENEAAALAVIAAVNKKQDRLKSIEEKIKTMETMEVKPADATKMRKQYVNACHEHNKATIKALKQQIADKVKAIEQGDLSFDRCYDELSKMHLKCNELSAIELSTLR</sequence>
<evidence type="ECO:0000313" key="2">
    <source>
        <dbReference type="EMBL" id="CDR93943.1"/>
    </source>
</evidence>
<accession>A0A061CZV2</accession>
<evidence type="ECO:0000256" key="1">
    <source>
        <dbReference type="SAM" id="MobiDB-lite"/>
    </source>
</evidence>
<dbReference type="KEGG" id="bbig:BBBOND_0102700"/>
<reference evidence="3" key="1">
    <citation type="journal article" date="2014" name="Nucleic Acids Res.">
        <title>The evolutionary dynamics of variant antigen genes in Babesia reveal a history of genomic innovation underlying host-parasite interaction.</title>
        <authorList>
            <person name="Jackson A.P."/>
            <person name="Otto T.D."/>
            <person name="Darby A."/>
            <person name="Ramaprasad A."/>
            <person name="Xia D."/>
            <person name="Echaide I.E."/>
            <person name="Farber M."/>
            <person name="Gahlot S."/>
            <person name="Gamble J."/>
            <person name="Gupta D."/>
            <person name="Gupta Y."/>
            <person name="Jackson L."/>
            <person name="Malandrin L."/>
            <person name="Malas T.B."/>
            <person name="Moussa E."/>
            <person name="Nair M."/>
            <person name="Reid A.J."/>
            <person name="Sanders M."/>
            <person name="Sharma J."/>
            <person name="Tracey A."/>
            <person name="Quail M.A."/>
            <person name="Weir W."/>
            <person name="Wastling J.M."/>
            <person name="Hall N."/>
            <person name="Willadsen P."/>
            <person name="Lingelbach K."/>
            <person name="Shiels B."/>
            <person name="Tait A."/>
            <person name="Berriman M."/>
            <person name="Allred D.R."/>
            <person name="Pain A."/>
        </authorList>
    </citation>
    <scope>NUCLEOTIDE SEQUENCE [LARGE SCALE GENOMIC DNA]</scope>
    <source>
        <strain evidence="3">Bond</strain>
    </source>
</reference>
<dbReference type="Proteomes" id="UP000033188">
    <property type="component" value="Chromosome 1"/>
</dbReference>
<dbReference type="VEuPathDB" id="PiroplasmaDB:BBBOND_0102700"/>
<dbReference type="EMBL" id="LK391707">
    <property type="protein sequence ID" value="CDR93943.1"/>
    <property type="molecule type" value="Genomic_DNA"/>
</dbReference>
<organism evidence="2 3">
    <name type="scientific">Babesia bigemina</name>
    <dbReference type="NCBI Taxonomy" id="5866"/>
    <lineage>
        <taxon>Eukaryota</taxon>
        <taxon>Sar</taxon>
        <taxon>Alveolata</taxon>
        <taxon>Apicomplexa</taxon>
        <taxon>Aconoidasida</taxon>
        <taxon>Piroplasmida</taxon>
        <taxon>Babesiidae</taxon>
        <taxon>Babesia</taxon>
    </lineage>
</organism>
<proteinExistence type="predicted"/>
<dbReference type="AlphaFoldDB" id="A0A061CZV2"/>
<dbReference type="GeneID" id="24562484"/>
<gene>
    <name evidence="2" type="ORF">BBBOND_0102700</name>
</gene>
<feature type="region of interest" description="Disordered" evidence="1">
    <location>
        <begin position="107"/>
        <end position="174"/>
    </location>
</feature>
<protein>
    <submittedName>
        <fullName evidence="2">Uncharacterized protein</fullName>
    </submittedName>
</protein>
<dbReference type="OrthoDB" id="365691at2759"/>
<evidence type="ECO:0000313" key="3">
    <source>
        <dbReference type="Proteomes" id="UP000033188"/>
    </source>
</evidence>
<keyword evidence="3" id="KW-1185">Reference proteome</keyword>
<dbReference type="OMA" id="NACHEHN"/>
<feature type="compositionally biased region" description="Polar residues" evidence="1">
    <location>
        <begin position="161"/>
        <end position="174"/>
    </location>
</feature>